<evidence type="ECO:0000313" key="2">
    <source>
        <dbReference type="EMBL" id="KDR76748.1"/>
    </source>
</evidence>
<protein>
    <submittedName>
        <fullName evidence="2">Uncharacterized protein</fullName>
    </submittedName>
</protein>
<feature type="chain" id="PRO_5001649032" evidence="1">
    <location>
        <begin position="25"/>
        <end position="191"/>
    </location>
</feature>
<keyword evidence="1" id="KW-0732">Signal</keyword>
<gene>
    <name evidence="2" type="ORF">GALMADRAFT_156156</name>
</gene>
<dbReference type="InterPro" id="IPR021054">
    <property type="entry name" value="Cell_wall_mannoprotein_1"/>
</dbReference>
<name>A0A067TCM4_GALM3</name>
<evidence type="ECO:0000313" key="3">
    <source>
        <dbReference type="Proteomes" id="UP000027222"/>
    </source>
</evidence>
<dbReference type="AlphaFoldDB" id="A0A067TCM4"/>
<sequence length="191" mass="21557">MEFQLVFTALISLVALTSESPTSAISVVDSVKLDIQAISAKFADINQRLNDFGNDPWTHLSALLKLEREIANTTNLIKLKTLTVENVGPLSKDDLKAILPVFNDLQSSISKTMKLFIAKKPAMREVPTGPNQKIYPIHQVKVNLDTLLYHITEFENALNLPHDPDLRKRFARIETDIDLAFFEVYKADNHK</sequence>
<dbReference type="Pfam" id="PF12296">
    <property type="entry name" value="HsbA"/>
    <property type="match status" value="1"/>
</dbReference>
<reference evidence="3" key="1">
    <citation type="journal article" date="2014" name="Proc. Natl. Acad. Sci. U.S.A.">
        <title>Extensive sampling of basidiomycete genomes demonstrates inadequacy of the white-rot/brown-rot paradigm for wood decay fungi.</title>
        <authorList>
            <person name="Riley R."/>
            <person name="Salamov A.A."/>
            <person name="Brown D.W."/>
            <person name="Nagy L.G."/>
            <person name="Floudas D."/>
            <person name="Held B.W."/>
            <person name="Levasseur A."/>
            <person name="Lombard V."/>
            <person name="Morin E."/>
            <person name="Otillar R."/>
            <person name="Lindquist E.A."/>
            <person name="Sun H."/>
            <person name="LaButti K.M."/>
            <person name="Schmutz J."/>
            <person name="Jabbour D."/>
            <person name="Luo H."/>
            <person name="Baker S.E."/>
            <person name="Pisabarro A.G."/>
            <person name="Walton J.D."/>
            <person name="Blanchette R.A."/>
            <person name="Henrissat B."/>
            <person name="Martin F."/>
            <person name="Cullen D."/>
            <person name="Hibbett D.S."/>
            <person name="Grigoriev I.V."/>
        </authorList>
    </citation>
    <scope>NUCLEOTIDE SEQUENCE [LARGE SCALE GENOMIC DNA]</scope>
    <source>
        <strain evidence="3">CBS 339.88</strain>
    </source>
</reference>
<organism evidence="2 3">
    <name type="scientific">Galerina marginata (strain CBS 339.88)</name>
    <dbReference type="NCBI Taxonomy" id="685588"/>
    <lineage>
        <taxon>Eukaryota</taxon>
        <taxon>Fungi</taxon>
        <taxon>Dikarya</taxon>
        <taxon>Basidiomycota</taxon>
        <taxon>Agaricomycotina</taxon>
        <taxon>Agaricomycetes</taxon>
        <taxon>Agaricomycetidae</taxon>
        <taxon>Agaricales</taxon>
        <taxon>Agaricineae</taxon>
        <taxon>Strophariaceae</taxon>
        <taxon>Galerina</taxon>
    </lineage>
</organism>
<keyword evidence="3" id="KW-1185">Reference proteome</keyword>
<feature type="signal peptide" evidence="1">
    <location>
        <begin position="1"/>
        <end position="24"/>
    </location>
</feature>
<dbReference type="EMBL" id="KL142378">
    <property type="protein sequence ID" value="KDR76748.1"/>
    <property type="molecule type" value="Genomic_DNA"/>
</dbReference>
<accession>A0A067TCM4</accession>
<dbReference type="HOGENOM" id="CLU_1441142_0_0_1"/>
<evidence type="ECO:0000256" key="1">
    <source>
        <dbReference type="SAM" id="SignalP"/>
    </source>
</evidence>
<dbReference type="Proteomes" id="UP000027222">
    <property type="component" value="Unassembled WGS sequence"/>
</dbReference>
<proteinExistence type="predicted"/>